<gene>
    <name evidence="1" type="ORF">CAter282_2682</name>
</gene>
<sequence>MDACGYCSFFSHHVAATIFAPPQALANATFVAPHVSEPIAFIPIAIFPSGRPRDPPAVS</sequence>
<proteinExistence type="predicted"/>
<accession>A0A127PRV4</accession>
<reference evidence="1 2" key="1">
    <citation type="submission" date="2015-11" db="EMBL/GenBank/DDBJ databases">
        <title>Exploring the genomic traits of fungus-feeding bacterial genus Collimonas.</title>
        <authorList>
            <person name="Song C."/>
            <person name="Schmidt R."/>
            <person name="de Jager V."/>
            <person name="Krzyzanowska D."/>
            <person name="Jongedijk E."/>
            <person name="Cankar K."/>
            <person name="Beekwilder J."/>
            <person name="van Veen A."/>
            <person name="de Boer W."/>
            <person name="van Veen J.A."/>
            <person name="Garbeva P."/>
        </authorList>
    </citation>
    <scope>NUCLEOTIDE SEQUENCE [LARGE SCALE GENOMIC DNA]</scope>
    <source>
        <strain evidence="1 2">Ter282</strain>
    </source>
</reference>
<dbReference type="EMBL" id="CP013235">
    <property type="protein sequence ID" value="AMP10412.1"/>
    <property type="molecule type" value="Genomic_DNA"/>
</dbReference>
<organism evidence="1 2">
    <name type="scientific">Collimonas arenae</name>
    <dbReference type="NCBI Taxonomy" id="279058"/>
    <lineage>
        <taxon>Bacteria</taxon>
        <taxon>Pseudomonadati</taxon>
        <taxon>Pseudomonadota</taxon>
        <taxon>Betaproteobacteria</taxon>
        <taxon>Burkholderiales</taxon>
        <taxon>Oxalobacteraceae</taxon>
        <taxon>Collimonas</taxon>
    </lineage>
</organism>
<evidence type="ECO:0000313" key="2">
    <source>
        <dbReference type="Proteomes" id="UP000071778"/>
    </source>
</evidence>
<dbReference type="PATRIC" id="fig|279058.17.peg.2924"/>
<dbReference type="AlphaFoldDB" id="A0A127PRV4"/>
<name>A0A127PRV4_9BURK</name>
<dbReference type="Proteomes" id="UP000071778">
    <property type="component" value="Chromosome"/>
</dbReference>
<keyword evidence="2" id="KW-1185">Reference proteome</keyword>
<evidence type="ECO:0000313" key="1">
    <source>
        <dbReference type="EMBL" id="AMP10412.1"/>
    </source>
</evidence>
<protein>
    <submittedName>
        <fullName evidence="1">Uncharacterized protein</fullName>
    </submittedName>
</protein>